<sequence>MRKNQGQNLSTSRMNQQQNEQTVETQITTDNVLETSEANTQFETVSNSTQ</sequence>
<reference evidence="2 3" key="1">
    <citation type="submission" date="2018-06" db="EMBL/GenBank/DDBJ databases">
        <authorList>
            <consortium name="Pathogen Informatics"/>
            <person name="Doyle S."/>
        </authorList>
    </citation>
    <scope>NUCLEOTIDE SEQUENCE [LARGE SCALE GENOMIC DNA]</scope>
    <source>
        <strain evidence="2 3">NCTC12195</strain>
    </source>
</reference>
<evidence type="ECO:0000313" key="3">
    <source>
        <dbReference type="Proteomes" id="UP000255277"/>
    </source>
</evidence>
<dbReference type="EMBL" id="UHDK01000001">
    <property type="protein sequence ID" value="SUM33620.1"/>
    <property type="molecule type" value="Genomic_DNA"/>
</dbReference>
<organism evidence="2 3">
    <name type="scientific">Staphylococcus gallinarum</name>
    <dbReference type="NCBI Taxonomy" id="1293"/>
    <lineage>
        <taxon>Bacteria</taxon>
        <taxon>Bacillati</taxon>
        <taxon>Bacillota</taxon>
        <taxon>Bacilli</taxon>
        <taxon>Bacillales</taxon>
        <taxon>Staphylococcaceae</taxon>
        <taxon>Staphylococcus</taxon>
    </lineage>
</organism>
<feature type="region of interest" description="Disordered" evidence="1">
    <location>
        <begin position="1"/>
        <end position="25"/>
    </location>
</feature>
<name>A0A380FIM9_STAGA</name>
<evidence type="ECO:0000313" key="2">
    <source>
        <dbReference type="EMBL" id="SUM33620.1"/>
    </source>
</evidence>
<proteinExistence type="predicted"/>
<dbReference type="AlphaFoldDB" id="A0A380FIM9"/>
<gene>
    <name evidence="2" type="ORF">NCTC12195_03086</name>
</gene>
<protein>
    <submittedName>
        <fullName evidence="2">Uncharacterized protein</fullName>
    </submittedName>
</protein>
<feature type="compositionally biased region" description="Polar residues" evidence="1">
    <location>
        <begin position="1"/>
        <end position="14"/>
    </location>
</feature>
<dbReference type="Proteomes" id="UP000255277">
    <property type="component" value="Unassembled WGS sequence"/>
</dbReference>
<accession>A0A380FIM9</accession>
<feature type="compositionally biased region" description="Low complexity" evidence="1">
    <location>
        <begin position="15"/>
        <end position="25"/>
    </location>
</feature>
<evidence type="ECO:0000256" key="1">
    <source>
        <dbReference type="SAM" id="MobiDB-lite"/>
    </source>
</evidence>